<evidence type="ECO:0000256" key="8">
    <source>
        <dbReference type="ARBA" id="ARBA00022927"/>
    </source>
</evidence>
<evidence type="ECO:0000256" key="2">
    <source>
        <dbReference type="ARBA" id="ARBA00007208"/>
    </source>
</evidence>
<evidence type="ECO:0000313" key="11">
    <source>
        <dbReference type="EMBL" id="QBF82907.1"/>
    </source>
</evidence>
<dbReference type="AlphaFoldDB" id="A0A411PH38"/>
<reference evidence="11 12" key="1">
    <citation type="submission" date="2019-02" db="EMBL/GenBank/DDBJ databases">
        <title>Shewanella sp. D4-2 isolated from Dokdo Island.</title>
        <authorList>
            <person name="Baek K."/>
        </authorList>
    </citation>
    <scope>NUCLEOTIDE SEQUENCE [LARGE SCALE GENOMIC DNA]</scope>
    <source>
        <strain evidence="11 12">D4-2</strain>
    </source>
</reference>
<comment type="subcellular location">
    <subcellularLocation>
        <location evidence="1">Cell inner membrane</location>
    </subcellularLocation>
</comment>
<name>A0A411PH38_9GAMM</name>
<evidence type="ECO:0000256" key="1">
    <source>
        <dbReference type="ARBA" id="ARBA00004533"/>
    </source>
</evidence>
<dbReference type="OrthoDB" id="6118198at2"/>
<keyword evidence="5" id="KW-1003">Cell membrane</keyword>
<dbReference type="KEGG" id="smai:EXU30_09520"/>
<evidence type="ECO:0000256" key="3">
    <source>
        <dbReference type="ARBA" id="ARBA00021563"/>
    </source>
</evidence>
<dbReference type="GO" id="GO:0005886">
    <property type="term" value="C:plasma membrane"/>
    <property type="evidence" value="ECO:0007669"/>
    <property type="project" value="UniProtKB-SubCell"/>
</dbReference>
<accession>A0A411PH38</accession>
<dbReference type="Pfam" id="PF01203">
    <property type="entry name" value="T2SSN"/>
    <property type="match status" value="1"/>
</dbReference>
<evidence type="ECO:0000256" key="4">
    <source>
        <dbReference type="ARBA" id="ARBA00022448"/>
    </source>
</evidence>
<dbReference type="Proteomes" id="UP000291106">
    <property type="component" value="Chromosome"/>
</dbReference>
<dbReference type="EMBL" id="CP036200">
    <property type="protein sequence ID" value="QBF82907.1"/>
    <property type="molecule type" value="Genomic_DNA"/>
</dbReference>
<proteinExistence type="inferred from homology"/>
<keyword evidence="6" id="KW-0997">Cell inner membrane</keyword>
<keyword evidence="9" id="KW-0472">Membrane</keyword>
<keyword evidence="12" id="KW-1185">Reference proteome</keyword>
<sequence length="253" mass="27681">MKLFFKILLALLIYVFFLVAYVPANWLVSIAPVPHNIKLSGVSGTLWQGQADMLKIDRRQIDQVSWQLNPWSLLLAQADLDVTIGTRATPVSGKANVTLSMSGIKAENLRFEAPSSFLLAGARLPFRTKVLGDLSVIVEKFEQGQPWCEQLTGKLFVNGVDVTNQFGAYPLGNMAFNLACVDGQVQLSAEDKGNDIGLAGTVTLVDQKRVQVAAKIKPTPNQPEDLTKALAFLGKQDSQGYYPINYQGRIPGM</sequence>
<evidence type="ECO:0000256" key="5">
    <source>
        <dbReference type="ARBA" id="ARBA00022475"/>
    </source>
</evidence>
<keyword evidence="7" id="KW-0812">Transmembrane</keyword>
<dbReference type="RefSeq" id="WP_130599503.1">
    <property type="nucleotide sequence ID" value="NZ_CP036200.1"/>
</dbReference>
<protein>
    <recommendedName>
        <fullName evidence="3">Type II secretion system protein N</fullName>
    </recommendedName>
    <alternativeName>
        <fullName evidence="10">General secretion pathway protein N</fullName>
    </alternativeName>
</protein>
<keyword evidence="4" id="KW-0813">Transport</keyword>
<dbReference type="GO" id="GO:0015628">
    <property type="term" value="P:protein secretion by the type II secretion system"/>
    <property type="evidence" value="ECO:0007669"/>
    <property type="project" value="InterPro"/>
</dbReference>
<organism evidence="11 12">
    <name type="scientific">Shewanella maritima</name>
    <dbReference type="NCBI Taxonomy" id="2520507"/>
    <lineage>
        <taxon>Bacteria</taxon>
        <taxon>Pseudomonadati</taxon>
        <taxon>Pseudomonadota</taxon>
        <taxon>Gammaproteobacteria</taxon>
        <taxon>Alteromonadales</taxon>
        <taxon>Shewanellaceae</taxon>
        <taxon>Shewanella</taxon>
    </lineage>
</organism>
<evidence type="ECO:0000256" key="9">
    <source>
        <dbReference type="ARBA" id="ARBA00023136"/>
    </source>
</evidence>
<evidence type="ECO:0000256" key="7">
    <source>
        <dbReference type="ARBA" id="ARBA00022692"/>
    </source>
</evidence>
<comment type="similarity">
    <text evidence="2">Belongs to the GSP N family.</text>
</comment>
<keyword evidence="8" id="KW-0653">Protein transport</keyword>
<gene>
    <name evidence="11" type="ORF">EXU30_09520</name>
</gene>
<dbReference type="InterPro" id="IPR022792">
    <property type="entry name" value="T2SS_protein-GspN"/>
</dbReference>
<evidence type="ECO:0000313" key="12">
    <source>
        <dbReference type="Proteomes" id="UP000291106"/>
    </source>
</evidence>
<evidence type="ECO:0000256" key="6">
    <source>
        <dbReference type="ARBA" id="ARBA00022519"/>
    </source>
</evidence>
<dbReference type="GO" id="GO:0015627">
    <property type="term" value="C:type II protein secretion system complex"/>
    <property type="evidence" value="ECO:0007669"/>
    <property type="project" value="InterPro"/>
</dbReference>
<evidence type="ECO:0000256" key="10">
    <source>
        <dbReference type="ARBA" id="ARBA00030772"/>
    </source>
</evidence>